<dbReference type="InterPro" id="IPR001763">
    <property type="entry name" value="Rhodanese-like_dom"/>
</dbReference>
<dbReference type="InterPro" id="IPR001307">
    <property type="entry name" value="Thiosulphate_STrfase_CS"/>
</dbReference>
<dbReference type="Gene3D" id="3.40.250.10">
    <property type="entry name" value="Rhodanese-like domain"/>
    <property type="match status" value="1"/>
</dbReference>
<dbReference type="Gene3D" id="3.30.110.40">
    <property type="entry name" value="TusA-like domain"/>
    <property type="match status" value="1"/>
</dbReference>
<keyword evidence="4" id="KW-1185">Reference proteome</keyword>
<protein>
    <submittedName>
        <fullName evidence="3">Rhodanese-related sulfurtransferase/TusA-related sulfurtransferase</fullName>
    </submittedName>
</protein>
<dbReference type="SUPFAM" id="SSF52821">
    <property type="entry name" value="Rhodanese/Cell cycle control phosphatase"/>
    <property type="match status" value="1"/>
</dbReference>
<dbReference type="Pfam" id="PF00581">
    <property type="entry name" value="Rhodanese"/>
    <property type="match status" value="1"/>
</dbReference>
<dbReference type="EMBL" id="JAGIKX010000033">
    <property type="protein sequence ID" value="MBP2258710.1"/>
    <property type="molecule type" value="Genomic_DNA"/>
</dbReference>
<dbReference type="PANTHER" id="PTHR43031">
    <property type="entry name" value="FAD-DEPENDENT OXIDOREDUCTASE"/>
    <property type="match status" value="1"/>
</dbReference>
<evidence type="ECO:0000313" key="3">
    <source>
        <dbReference type="EMBL" id="MBP2258710.1"/>
    </source>
</evidence>
<name>A0ABS4SCH6_9BACI</name>
<organism evidence="3 4">
    <name type="scientific">Virgibacillus alimentarius</name>
    <dbReference type="NCBI Taxonomy" id="698769"/>
    <lineage>
        <taxon>Bacteria</taxon>
        <taxon>Bacillati</taxon>
        <taxon>Bacillota</taxon>
        <taxon>Bacilli</taxon>
        <taxon>Bacillales</taxon>
        <taxon>Bacillaceae</taxon>
        <taxon>Virgibacillus</taxon>
    </lineage>
</organism>
<reference evidence="3 4" key="1">
    <citation type="submission" date="2021-03" db="EMBL/GenBank/DDBJ databases">
        <title>Genomic Encyclopedia of Type Strains, Phase IV (KMG-IV): sequencing the most valuable type-strain genomes for metagenomic binning, comparative biology and taxonomic classification.</title>
        <authorList>
            <person name="Goeker M."/>
        </authorList>
    </citation>
    <scope>NUCLEOTIDE SEQUENCE [LARGE SCALE GENOMIC DNA]</scope>
    <source>
        <strain evidence="3 4">DSM 25790</strain>
    </source>
</reference>
<dbReference type="Pfam" id="PF01206">
    <property type="entry name" value="TusA"/>
    <property type="match status" value="1"/>
</dbReference>
<dbReference type="PROSITE" id="PS01148">
    <property type="entry name" value="UPF0033"/>
    <property type="match status" value="1"/>
</dbReference>
<dbReference type="InterPro" id="IPR001455">
    <property type="entry name" value="TusA-like"/>
</dbReference>
<accession>A0ABS4SCH6</accession>
<dbReference type="CDD" id="cd00158">
    <property type="entry name" value="RHOD"/>
    <property type="match status" value="1"/>
</dbReference>
<evidence type="ECO:0000313" key="4">
    <source>
        <dbReference type="Proteomes" id="UP001519294"/>
    </source>
</evidence>
<feature type="region of interest" description="Disordered" evidence="1">
    <location>
        <begin position="180"/>
        <end position="203"/>
    </location>
</feature>
<dbReference type="SMART" id="SM00450">
    <property type="entry name" value="RHOD"/>
    <property type="match status" value="1"/>
</dbReference>
<dbReference type="RefSeq" id="WP_226371551.1">
    <property type="nucleotide sequence ID" value="NZ_JAGIKX010000033.1"/>
</dbReference>
<dbReference type="InterPro" id="IPR036868">
    <property type="entry name" value="TusA-like_sf"/>
</dbReference>
<evidence type="ECO:0000256" key="1">
    <source>
        <dbReference type="SAM" id="MobiDB-lite"/>
    </source>
</evidence>
<evidence type="ECO:0000259" key="2">
    <source>
        <dbReference type="PROSITE" id="PS50206"/>
    </source>
</evidence>
<feature type="domain" description="Rhodanese" evidence="2">
    <location>
        <begin position="103"/>
        <end position="188"/>
    </location>
</feature>
<dbReference type="SUPFAM" id="SSF64307">
    <property type="entry name" value="SirA-like"/>
    <property type="match status" value="1"/>
</dbReference>
<dbReference type="PROSITE" id="PS50206">
    <property type="entry name" value="RHODANESE_3"/>
    <property type="match status" value="1"/>
</dbReference>
<dbReference type="InterPro" id="IPR036873">
    <property type="entry name" value="Rhodanese-like_dom_sf"/>
</dbReference>
<dbReference type="CDD" id="cd00291">
    <property type="entry name" value="SirA_YedF_YeeD"/>
    <property type="match status" value="1"/>
</dbReference>
<dbReference type="PANTHER" id="PTHR43031:SF17">
    <property type="entry name" value="SULFURTRANSFERASE YTWF-RELATED"/>
    <property type="match status" value="1"/>
</dbReference>
<sequence>MEISSDKILDAKGVSCPVPIVRTKKAIEDMEANQVIEVQATDEGSKADIKAWADSTGHDYLGTKEDGEVFIHYIRKAEMDNIKDEVAYSEIVNLEQLKSKLAIKEPITILDVREQEEFAFGHIPGAINIPLGEIEDRFDEIDKTKELHVICRTGNRSDQAAQRLAKKGYKNVKNVIPGMTKWDGPTEMIHEGGKTDDKNNNNE</sequence>
<dbReference type="PROSITE" id="PS00380">
    <property type="entry name" value="RHODANESE_1"/>
    <property type="match status" value="1"/>
</dbReference>
<dbReference type="InterPro" id="IPR050229">
    <property type="entry name" value="GlpE_sulfurtransferase"/>
</dbReference>
<gene>
    <name evidence="3" type="ORF">J2Z81_002694</name>
</gene>
<proteinExistence type="predicted"/>
<dbReference type="Proteomes" id="UP001519294">
    <property type="component" value="Unassembled WGS sequence"/>
</dbReference>
<feature type="compositionally biased region" description="Basic and acidic residues" evidence="1">
    <location>
        <begin position="188"/>
        <end position="203"/>
    </location>
</feature>
<comment type="caution">
    <text evidence="3">The sequence shown here is derived from an EMBL/GenBank/DDBJ whole genome shotgun (WGS) entry which is preliminary data.</text>
</comment>